<evidence type="ECO:0000313" key="1">
    <source>
        <dbReference type="EMBL" id="CAC5341965.1"/>
    </source>
</evidence>
<sequence length="48" mass="5663">MSEISDFQAKYPLIYLKFKDVSLHRSTALKKKNFFLTYMDIKLSSAED</sequence>
<reference evidence="1" key="1">
    <citation type="submission" date="2020-05" db="EMBL/GenBank/DDBJ databases">
        <authorList>
            <consortium name="Genoscope - CEA"/>
            <person name="William W."/>
        </authorList>
    </citation>
    <scope>NUCLEOTIDE SEQUENCE [LARGE SCALE GENOMIC DNA]</scope>
    <source>
        <strain evidence="1">PCC 7821</strain>
    </source>
</reference>
<accession>A0A6J7ZIE0</accession>
<proteinExistence type="predicted"/>
<dbReference type="EMBL" id="CZCZ02000010">
    <property type="protein sequence ID" value="CAC5341965.1"/>
    <property type="molecule type" value="Genomic_DNA"/>
</dbReference>
<evidence type="ECO:0000313" key="2">
    <source>
        <dbReference type="Proteomes" id="UP000196521"/>
    </source>
</evidence>
<dbReference type="Proteomes" id="UP000196521">
    <property type="component" value="Unassembled WGS sequence"/>
</dbReference>
<name>A0A6J7ZIE0_PLARU</name>
<dbReference type="AlphaFoldDB" id="A0A6J7ZIE0"/>
<gene>
    <name evidence="1" type="ORF">PLAN_150074</name>
</gene>
<organism evidence="1 2">
    <name type="scientific">Planktothrix rubescens CCAP 1459/22</name>
    <dbReference type="NCBI Taxonomy" id="329571"/>
    <lineage>
        <taxon>Bacteria</taxon>
        <taxon>Bacillati</taxon>
        <taxon>Cyanobacteriota</taxon>
        <taxon>Cyanophyceae</taxon>
        <taxon>Oscillatoriophycideae</taxon>
        <taxon>Oscillatoriales</taxon>
        <taxon>Microcoleaceae</taxon>
        <taxon>Planktothrix</taxon>
    </lineage>
</organism>
<keyword evidence="2" id="KW-1185">Reference proteome</keyword>
<protein>
    <submittedName>
        <fullName evidence="1">Uncharacterized protein</fullName>
    </submittedName>
</protein>
<comment type="caution">
    <text evidence="1">The sequence shown here is derived from an EMBL/GenBank/DDBJ whole genome shotgun (WGS) entry which is preliminary data.</text>
</comment>